<dbReference type="STRING" id="675120.N1PIH6"/>
<proteinExistence type="predicted"/>
<keyword evidence="2" id="KW-0472">Membrane</keyword>
<feature type="chain" id="PRO_5004109404" evidence="3">
    <location>
        <begin position="29"/>
        <end position="217"/>
    </location>
</feature>
<dbReference type="AlphaFoldDB" id="N1PIH6"/>
<evidence type="ECO:0000313" key="5">
    <source>
        <dbReference type="EMBL" id="EME41934.1"/>
    </source>
</evidence>
<dbReference type="Proteomes" id="UP000016933">
    <property type="component" value="Unassembled WGS sequence"/>
</dbReference>
<reference evidence="5 6" key="2">
    <citation type="journal article" date="2012" name="PLoS Pathog.">
        <title>Diverse lifestyles and strategies of plant pathogenesis encoded in the genomes of eighteen Dothideomycetes fungi.</title>
        <authorList>
            <person name="Ohm R.A."/>
            <person name="Feau N."/>
            <person name="Henrissat B."/>
            <person name="Schoch C.L."/>
            <person name="Horwitz B.A."/>
            <person name="Barry K.W."/>
            <person name="Condon B.J."/>
            <person name="Copeland A.C."/>
            <person name="Dhillon B."/>
            <person name="Glaser F."/>
            <person name="Hesse C.N."/>
            <person name="Kosti I."/>
            <person name="LaButti K."/>
            <person name="Lindquist E.A."/>
            <person name="Lucas S."/>
            <person name="Salamov A.A."/>
            <person name="Bradshaw R.E."/>
            <person name="Ciuffetti L."/>
            <person name="Hamelin R.C."/>
            <person name="Kema G.H.J."/>
            <person name="Lawrence C."/>
            <person name="Scott J.A."/>
            <person name="Spatafora J.W."/>
            <person name="Turgeon B.G."/>
            <person name="de Wit P.J.G.M."/>
            <person name="Zhong S."/>
            <person name="Goodwin S.B."/>
            <person name="Grigoriev I.V."/>
        </authorList>
    </citation>
    <scope>NUCLEOTIDE SEQUENCE [LARGE SCALE GENOMIC DNA]</scope>
    <source>
        <strain evidence="6">NZE10 / CBS 128990</strain>
    </source>
</reference>
<dbReference type="OMA" id="GNMCYCG"/>
<feature type="signal peptide" evidence="3">
    <location>
        <begin position="1"/>
        <end position="28"/>
    </location>
</feature>
<evidence type="ECO:0000256" key="2">
    <source>
        <dbReference type="SAM" id="Phobius"/>
    </source>
</evidence>
<evidence type="ECO:0000313" key="6">
    <source>
        <dbReference type="Proteomes" id="UP000016933"/>
    </source>
</evidence>
<feature type="region of interest" description="Disordered" evidence="1">
    <location>
        <begin position="157"/>
        <end position="183"/>
    </location>
</feature>
<feature type="compositionally biased region" description="Low complexity" evidence="1">
    <location>
        <begin position="165"/>
        <end position="183"/>
    </location>
</feature>
<evidence type="ECO:0000256" key="1">
    <source>
        <dbReference type="SAM" id="MobiDB-lite"/>
    </source>
</evidence>
<dbReference type="EMBL" id="KB446542">
    <property type="protein sequence ID" value="EME41934.1"/>
    <property type="molecule type" value="Genomic_DNA"/>
</dbReference>
<keyword evidence="6" id="KW-1185">Reference proteome</keyword>
<dbReference type="PROSITE" id="PS51212">
    <property type="entry name" value="WSC"/>
    <property type="match status" value="1"/>
</dbReference>
<name>N1PIH6_DOTSN</name>
<dbReference type="InterPro" id="IPR002889">
    <property type="entry name" value="WSC_carb-bd"/>
</dbReference>
<protein>
    <submittedName>
        <fullName evidence="5">WSC domain-containing protein</fullName>
    </submittedName>
</protein>
<dbReference type="eggNOG" id="KOG4157">
    <property type="taxonomic scope" value="Eukaryota"/>
</dbReference>
<feature type="transmembrane region" description="Helical" evidence="2">
    <location>
        <begin position="197"/>
        <end position="215"/>
    </location>
</feature>
<evidence type="ECO:0000256" key="3">
    <source>
        <dbReference type="SAM" id="SignalP"/>
    </source>
</evidence>
<sequence length="217" mass="21414">MPATTFRIKSPLAIILAVLTILTTVAKAQTPQLEGCYSSAVTPSFESVGEYIYQSPGYCSNECSKQSAPVIALTHGNECWCGRMLPAAADKTDNSSCNTACVGYPLQTCGGDDGIFSVYSTGVGSADAPAVGNSSSSSVAGISSTVATTALASSSSAPGRLANMTTSTGSAIPSSTGGAASTSITPSTGGAAGLDSIVITGLAAIIIIATMGLGIHV</sequence>
<keyword evidence="2" id="KW-1133">Transmembrane helix</keyword>
<gene>
    <name evidence="5" type="primary">wsc1</name>
    <name evidence="5" type="ORF">DOTSEDRAFT_37228</name>
</gene>
<dbReference type="Pfam" id="PF01822">
    <property type="entry name" value="WSC"/>
    <property type="match status" value="1"/>
</dbReference>
<dbReference type="HOGENOM" id="CLU_1272277_0_0_1"/>
<keyword evidence="2" id="KW-0812">Transmembrane</keyword>
<dbReference type="OrthoDB" id="674604at2759"/>
<reference evidence="6" key="1">
    <citation type="journal article" date="2012" name="PLoS Genet.">
        <title>The genomes of the fungal plant pathogens Cladosporium fulvum and Dothistroma septosporum reveal adaptation to different hosts and lifestyles but also signatures of common ancestry.</title>
        <authorList>
            <person name="de Wit P.J.G.M."/>
            <person name="van der Burgt A."/>
            <person name="Oekmen B."/>
            <person name="Stergiopoulos I."/>
            <person name="Abd-Elsalam K.A."/>
            <person name="Aerts A.L."/>
            <person name="Bahkali A.H."/>
            <person name="Beenen H.G."/>
            <person name="Chettri P."/>
            <person name="Cox M.P."/>
            <person name="Datema E."/>
            <person name="de Vries R.P."/>
            <person name="Dhillon B."/>
            <person name="Ganley A.R."/>
            <person name="Griffiths S.A."/>
            <person name="Guo Y."/>
            <person name="Hamelin R.C."/>
            <person name="Henrissat B."/>
            <person name="Kabir M.S."/>
            <person name="Jashni M.K."/>
            <person name="Kema G."/>
            <person name="Klaubauf S."/>
            <person name="Lapidus A."/>
            <person name="Levasseur A."/>
            <person name="Lindquist E."/>
            <person name="Mehrabi R."/>
            <person name="Ohm R.A."/>
            <person name="Owen T.J."/>
            <person name="Salamov A."/>
            <person name="Schwelm A."/>
            <person name="Schijlen E."/>
            <person name="Sun H."/>
            <person name="van den Burg H.A."/>
            <person name="van Ham R.C.H.J."/>
            <person name="Zhang S."/>
            <person name="Goodwin S.B."/>
            <person name="Grigoriev I.V."/>
            <person name="Collemare J."/>
            <person name="Bradshaw R.E."/>
        </authorList>
    </citation>
    <scope>NUCLEOTIDE SEQUENCE [LARGE SCALE GENOMIC DNA]</scope>
    <source>
        <strain evidence="6">NZE10 / CBS 128990</strain>
    </source>
</reference>
<keyword evidence="3" id="KW-0732">Signal</keyword>
<organism evidence="5 6">
    <name type="scientific">Dothistroma septosporum (strain NZE10 / CBS 128990)</name>
    <name type="common">Red band needle blight fungus</name>
    <name type="synonym">Mycosphaerella pini</name>
    <dbReference type="NCBI Taxonomy" id="675120"/>
    <lineage>
        <taxon>Eukaryota</taxon>
        <taxon>Fungi</taxon>
        <taxon>Dikarya</taxon>
        <taxon>Ascomycota</taxon>
        <taxon>Pezizomycotina</taxon>
        <taxon>Dothideomycetes</taxon>
        <taxon>Dothideomycetidae</taxon>
        <taxon>Mycosphaerellales</taxon>
        <taxon>Mycosphaerellaceae</taxon>
        <taxon>Dothistroma</taxon>
    </lineage>
</organism>
<feature type="domain" description="WSC" evidence="4">
    <location>
        <begin position="30"/>
        <end position="122"/>
    </location>
</feature>
<dbReference type="SMART" id="SM00321">
    <property type="entry name" value="WSC"/>
    <property type="match status" value="1"/>
</dbReference>
<evidence type="ECO:0000259" key="4">
    <source>
        <dbReference type="PROSITE" id="PS51212"/>
    </source>
</evidence>
<accession>N1PIH6</accession>